<accession>A0A077K2J9</accession>
<geneLocation type="plasmid" evidence="1">
    <name>pCB111</name>
</geneLocation>
<organism evidence="1">
    <name type="scientific">Clostridium botulinum</name>
    <dbReference type="NCBI Taxonomy" id="1491"/>
    <lineage>
        <taxon>Bacteria</taxon>
        <taxon>Bacillati</taxon>
        <taxon>Bacillota</taxon>
        <taxon>Clostridia</taxon>
        <taxon>Eubacteriales</taxon>
        <taxon>Clostridiaceae</taxon>
        <taxon>Clostridium</taxon>
    </lineage>
</organism>
<dbReference type="AlphaFoldDB" id="A0A077K2J9"/>
<gene>
    <name evidence="2" type="ORF">FC964_19270</name>
</gene>
<proteinExistence type="predicted"/>
<dbReference type="Proteomes" id="UP000482543">
    <property type="component" value="Unassembled WGS sequence"/>
</dbReference>
<evidence type="ECO:0000313" key="3">
    <source>
        <dbReference type="Proteomes" id="UP000482543"/>
    </source>
</evidence>
<dbReference type="EMBL" id="AB855771">
    <property type="protein sequence ID" value="BAP25539.1"/>
    <property type="molecule type" value="Genomic_DNA"/>
</dbReference>
<name>A0A077K2J9_CLOBO</name>
<reference evidence="1" key="1">
    <citation type="submission" date="2013-09" db="EMBL/GenBank/DDBJ databases">
        <title>Analysis of type B2 neurotoxin-encoding plasmid in Clostridium botulinum.</title>
        <authorList>
            <person name="Hosomi K."/>
            <person name="Sakaguchi Y."/>
            <person name="Gotoh K."/>
            <person name="Nakamura K."/>
            <person name="Kohda T."/>
            <person name="Mukamoto M."/>
            <person name="Iida T."/>
            <person name="Kozaki S."/>
        </authorList>
    </citation>
    <scope>NUCLEOTIDE SEQUENCE</scope>
    <source>
        <strain evidence="1">111</strain>
        <plasmid evidence="1">pCB111</plasmid>
    </source>
</reference>
<evidence type="ECO:0000313" key="1">
    <source>
        <dbReference type="EMBL" id="BAP25539.1"/>
    </source>
</evidence>
<keyword evidence="1" id="KW-0614">Plasmid</keyword>
<reference evidence="2 3" key="2">
    <citation type="submission" date="2019-04" db="EMBL/GenBank/DDBJ databases">
        <title>Genome sequencing of Clostridium botulinum Groups I-IV and Clostridium butyricum.</title>
        <authorList>
            <person name="Brunt J."/>
            <person name="Van Vliet A.H.M."/>
            <person name="Stringer S.C."/>
            <person name="Carter A.T."/>
            <person name="Peck M.W."/>
        </authorList>
    </citation>
    <scope>NUCLEOTIDE SEQUENCE [LARGE SCALE GENOMIC DNA]</scope>
    <source>
        <strain evidence="2 3">IFR 15/034</strain>
    </source>
</reference>
<dbReference type="EMBL" id="SWRJ01000013">
    <property type="protein sequence ID" value="NFI23449.1"/>
    <property type="molecule type" value="Genomic_DNA"/>
</dbReference>
<sequence>MIICLKRNEQKYINGIGITKLLKKHCNIQVDYREVVTLIKGGPVNSYLIIDNYIKNLPNGDKLENNDVLISATGFIFISKKLGLSVKDANLILVPYYQKMWENKKTHNSYKKELWREITNEKISKKAQKYNISYSSLRQKVYKQLAEEENIDLYKLKESKGCNNYLDAIAKNEILKNRYMRLVESL</sequence>
<dbReference type="RefSeq" id="WP_032072295.1">
    <property type="nucleotide sequence ID" value="NC_025146.1"/>
</dbReference>
<protein>
    <submittedName>
        <fullName evidence="1">Uncharacterized protein</fullName>
    </submittedName>
</protein>
<evidence type="ECO:0000313" key="2">
    <source>
        <dbReference type="EMBL" id="NFI23449.1"/>
    </source>
</evidence>